<accession>A0ABU3BW06</accession>
<keyword evidence="3 10" id="KW-0812">Transmembrane</keyword>
<dbReference type="SUPFAM" id="SSF53850">
    <property type="entry name" value="Periplasmic binding protein-like II"/>
    <property type="match status" value="1"/>
</dbReference>
<keyword evidence="5" id="KW-0406">Ion transport</keyword>
<keyword evidence="2" id="KW-0813">Transport</keyword>
<dbReference type="Gene3D" id="3.40.190.10">
    <property type="entry name" value="Periplasmic binding protein-like II"/>
    <property type="match status" value="3"/>
</dbReference>
<protein>
    <submittedName>
        <fullName evidence="14">Transporter substrate-binding domain-containing protein</fullName>
    </submittedName>
</protein>
<dbReference type="InterPro" id="IPR001320">
    <property type="entry name" value="Iontro_rcpt_C"/>
</dbReference>
<evidence type="ECO:0000259" key="12">
    <source>
        <dbReference type="SMART" id="SM00062"/>
    </source>
</evidence>
<sequence>MLRRFALLAPLLLLATTATAQTLTVGTKIAPPFVVETKSGELGGISIDLWERLAGELGLTFEYQRTDIDGLLTGLQNGSLDVAVGALTMTATREQVIDFTHPFHTTGLAVAVQPDSAGAWGAIKRFVSIEFLMAVLGLLALLLAVGLVVWLAERRANPDEFGGSPARGLGNGLWWAAVTMTTVGYGDKSPRTLAGRVVGLVWMFAAIILISGFTAAIATSLTVGQLATRIDNVDDLRRMAVTTVAGTSSAAALDARGIGYYPTDDIDSGLAELAAERTEAVVYDAPILQYVANNEYPRRTTVLPLRFERQEYALAVTQDSPLRERLNQRILEIVNQPAWARTVRSYLGAGEP</sequence>
<dbReference type="InterPro" id="IPR001638">
    <property type="entry name" value="Solute-binding_3/MltF_N"/>
</dbReference>
<feature type="transmembrane region" description="Helical" evidence="10">
    <location>
        <begin position="131"/>
        <end position="152"/>
    </location>
</feature>
<feature type="chain" id="PRO_5045567568" evidence="11">
    <location>
        <begin position="21"/>
        <end position="352"/>
    </location>
</feature>
<dbReference type="SMART" id="SM00062">
    <property type="entry name" value="PBPb"/>
    <property type="match status" value="1"/>
</dbReference>
<evidence type="ECO:0000256" key="9">
    <source>
        <dbReference type="ARBA" id="ARBA00023303"/>
    </source>
</evidence>
<keyword evidence="15" id="KW-1185">Reference proteome</keyword>
<feature type="signal peptide" evidence="11">
    <location>
        <begin position="1"/>
        <end position="20"/>
    </location>
</feature>
<feature type="domain" description="Solute-binding protein family 3/N-terminal" evidence="12">
    <location>
        <begin position="22"/>
        <end position="350"/>
    </location>
</feature>
<comment type="caution">
    <text evidence="14">The sequence shown here is derived from an EMBL/GenBank/DDBJ whole genome shotgun (WGS) entry which is preliminary data.</text>
</comment>
<proteinExistence type="predicted"/>
<evidence type="ECO:0000313" key="14">
    <source>
        <dbReference type="EMBL" id="MDT0633473.1"/>
    </source>
</evidence>
<feature type="transmembrane region" description="Helical" evidence="10">
    <location>
        <begin position="197"/>
        <end position="218"/>
    </location>
</feature>
<feature type="domain" description="Ionotropic glutamate receptor C-terminal" evidence="13">
    <location>
        <begin position="22"/>
        <end position="341"/>
    </location>
</feature>
<dbReference type="InterPro" id="IPR015683">
    <property type="entry name" value="Ionotropic_Glu_rcpt"/>
</dbReference>
<evidence type="ECO:0000256" key="4">
    <source>
        <dbReference type="ARBA" id="ARBA00022989"/>
    </source>
</evidence>
<dbReference type="PRINTS" id="PR00169">
    <property type="entry name" value="KCHANNEL"/>
</dbReference>
<evidence type="ECO:0000256" key="1">
    <source>
        <dbReference type="ARBA" id="ARBA00004141"/>
    </source>
</evidence>
<evidence type="ECO:0000256" key="2">
    <source>
        <dbReference type="ARBA" id="ARBA00022448"/>
    </source>
</evidence>
<dbReference type="SUPFAM" id="SSF81324">
    <property type="entry name" value="Voltage-gated potassium channels"/>
    <property type="match status" value="1"/>
</dbReference>
<gene>
    <name evidence="14" type="ORF">RM532_00735</name>
</gene>
<name>A0ABU3BW06_9GAMM</name>
<keyword evidence="4 10" id="KW-1133">Transmembrane helix</keyword>
<keyword evidence="9" id="KW-0407">Ion channel</keyword>
<dbReference type="Proteomes" id="UP001251857">
    <property type="component" value="Unassembled WGS sequence"/>
</dbReference>
<evidence type="ECO:0000313" key="15">
    <source>
        <dbReference type="Proteomes" id="UP001251857"/>
    </source>
</evidence>
<evidence type="ECO:0000256" key="5">
    <source>
        <dbReference type="ARBA" id="ARBA00023065"/>
    </source>
</evidence>
<comment type="subcellular location">
    <subcellularLocation>
        <location evidence="1">Membrane</location>
        <topology evidence="1">Multi-pass membrane protein</topology>
    </subcellularLocation>
</comment>
<keyword evidence="8" id="KW-0325">Glycoprotein</keyword>
<keyword evidence="11" id="KW-0732">Signal</keyword>
<evidence type="ECO:0000259" key="13">
    <source>
        <dbReference type="SMART" id="SM00079"/>
    </source>
</evidence>
<dbReference type="SMART" id="SM00079">
    <property type="entry name" value="PBPe"/>
    <property type="match status" value="1"/>
</dbReference>
<organism evidence="14 15">
    <name type="scientific">Spectribacter hydrogenoxidans</name>
    <dbReference type="NCBI Taxonomy" id="3075608"/>
    <lineage>
        <taxon>Bacteria</taxon>
        <taxon>Pseudomonadati</taxon>
        <taxon>Pseudomonadota</taxon>
        <taxon>Gammaproteobacteria</taxon>
        <taxon>Salinisphaerales</taxon>
        <taxon>Salinisphaeraceae</taxon>
        <taxon>Spectribacter</taxon>
    </lineage>
</organism>
<evidence type="ECO:0000256" key="10">
    <source>
        <dbReference type="SAM" id="Phobius"/>
    </source>
</evidence>
<keyword evidence="6 10" id="KW-0472">Membrane</keyword>
<evidence type="ECO:0000256" key="3">
    <source>
        <dbReference type="ARBA" id="ARBA00022692"/>
    </source>
</evidence>
<evidence type="ECO:0000256" key="11">
    <source>
        <dbReference type="SAM" id="SignalP"/>
    </source>
</evidence>
<reference evidence="14 15" key="1">
    <citation type="submission" date="2023-09" db="EMBL/GenBank/DDBJ databases">
        <authorList>
            <person name="Rey-Velasco X."/>
        </authorList>
    </citation>
    <scope>NUCLEOTIDE SEQUENCE [LARGE SCALE GENOMIC DNA]</scope>
    <source>
        <strain evidence="14 15">W335</strain>
    </source>
</reference>
<evidence type="ECO:0000256" key="6">
    <source>
        <dbReference type="ARBA" id="ARBA00023136"/>
    </source>
</evidence>
<keyword evidence="7" id="KW-0675">Receptor</keyword>
<dbReference type="Gene3D" id="1.10.287.70">
    <property type="match status" value="1"/>
</dbReference>
<dbReference type="PANTHER" id="PTHR18966">
    <property type="entry name" value="IONOTROPIC GLUTAMATE RECEPTOR"/>
    <property type="match status" value="1"/>
</dbReference>
<dbReference type="EMBL" id="JAVRIB010000001">
    <property type="protein sequence ID" value="MDT0633473.1"/>
    <property type="molecule type" value="Genomic_DNA"/>
</dbReference>
<dbReference type="Pfam" id="PF00060">
    <property type="entry name" value="Lig_chan"/>
    <property type="match status" value="1"/>
</dbReference>
<evidence type="ECO:0000256" key="8">
    <source>
        <dbReference type="ARBA" id="ARBA00023180"/>
    </source>
</evidence>
<dbReference type="RefSeq" id="WP_311651182.1">
    <property type="nucleotide sequence ID" value="NZ_JAVRIB010000001.1"/>
</dbReference>
<dbReference type="Pfam" id="PF00497">
    <property type="entry name" value="SBP_bac_3"/>
    <property type="match status" value="1"/>
</dbReference>
<evidence type="ECO:0000256" key="7">
    <source>
        <dbReference type="ARBA" id="ARBA00023170"/>
    </source>
</evidence>